<name>A0A6N0JFB7_ACHDE</name>
<proteinExistence type="predicted"/>
<evidence type="ECO:0000313" key="1">
    <source>
        <dbReference type="EMBL" id="QKQ45687.1"/>
    </source>
</evidence>
<gene>
    <name evidence="1" type="ORF">FOC81_02790</name>
</gene>
<dbReference type="Proteomes" id="UP000509782">
    <property type="component" value="Chromosome"/>
</dbReference>
<dbReference type="EMBL" id="CP054569">
    <property type="protein sequence ID" value="QKQ45687.1"/>
    <property type="molecule type" value="Genomic_DNA"/>
</dbReference>
<accession>A0A6N0JFB7</accession>
<evidence type="ECO:0000313" key="2">
    <source>
        <dbReference type="Proteomes" id="UP000509782"/>
    </source>
</evidence>
<protein>
    <submittedName>
        <fullName evidence="1">Uncharacterized protein</fullName>
    </submittedName>
</protein>
<organism evidence="1 2">
    <name type="scientific">Achromobacter denitrificans</name>
    <name type="common">Alcaligenes denitrificans</name>
    <dbReference type="NCBI Taxonomy" id="32002"/>
    <lineage>
        <taxon>Bacteria</taxon>
        <taxon>Pseudomonadati</taxon>
        <taxon>Pseudomonadota</taxon>
        <taxon>Betaproteobacteria</taxon>
        <taxon>Burkholderiales</taxon>
        <taxon>Alcaligenaceae</taxon>
        <taxon>Achromobacter</taxon>
    </lineage>
</organism>
<dbReference type="AlphaFoldDB" id="A0A6N0JFB7"/>
<dbReference type="RefSeq" id="WP_174715682.1">
    <property type="nucleotide sequence ID" value="NZ_CADIKP010000028.1"/>
</dbReference>
<reference evidence="1 2" key="1">
    <citation type="submission" date="2020-05" db="EMBL/GenBank/DDBJ databases">
        <title>FDA dAtabase for Regulatory Grade micrObial Sequences (FDA-ARGOS): Supporting development and validation of Infectious Disease Dx tests.</title>
        <authorList>
            <person name="Sproer C."/>
            <person name="Gronow S."/>
            <person name="Severitt S."/>
            <person name="Schroder I."/>
            <person name="Tallon L."/>
            <person name="Sadzewicz L."/>
            <person name="Zhao X."/>
            <person name="Vavikolanu K."/>
            <person name="Mehta A."/>
            <person name="Aluvathingal J."/>
            <person name="Nadendla S."/>
            <person name="Myers T."/>
            <person name="Yan Y."/>
            <person name="Sichtig H."/>
        </authorList>
    </citation>
    <scope>NUCLEOTIDE SEQUENCE [LARGE SCALE GENOMIC DNA]</scope>
    <source>
        <strain evidence="1 2">FDAARGOS_787</strain>
    </source>
</reference>
<sequence length="100" mass="11141">MELIDNTTGPRFFTPVRIERLAIANAAVRALRALGLTVTDEEPFPEDGGTPILQIDLHGMPPEYLRGLCDASTFHADGRITAQFLGVRLVMRRGEVRHDR</sequence>